<protein>
    <submittedName>
        <fullName evidence="3">Protein-S-isoprenylcysteine O-methyltransferase Ste14</fullName>
    </submittedName>
</protein>
<dbReference type="AlphaFoldDB" id="A0A7Z0BI44"/>
<evidence type="ECO:0000313" key="4">
    <source>
        <dbReference type="Proteomes" id="UP000584931"/>
    </source>
</evidence>
<feature type="transmembrane region" description="Helical" evidence="1">
    <location>
        <begin position="102"/>
        <end position="122"/>
    </location>
</feature>
<evidence type="ECO:0000256" key="1">
    <source>
        <dbReference type="SAM" id="Phobius"/>
    </source>
</evidence>
<name>A0A7Z0BI44_9ACTN</name>
<evidence type="ECO:0000259" key="2">
    <source>
        <dbReference type="Pfam" id="PF14340"/>
    </source>
</evidence>
<dbReference type="InterPro" id="IPR025508">
    <property type="entry name" value="DUF4395"/>
</dbReference>
<dbReference type="EMBL" id="JACCHL010000001">
    <property type="protein sequence ID" value="NYH52293.1"/>
    <property type="molecule type" value="Genomic_DNA"/>
</dbReference>
<evidence type="ECO:0000313" key="3">
    <source>
        <dbReference type="EMBL" id="NYH52293.1"/>
    </source>
</evidence>
<keyword evidence="3" id="KW-0489">Methyltransferase</keyword>
<keyword evidence="1" id="KW-0472">Membrane</keyword>
<accession>A0A7Z0BI44</accession>
<dbReference type="Proteomes" id="UP000584931">
    <property type="component" value="Unassembled WGS sequence"/>
</dbReference>
<proteinExistence type="predicted"/>
<keyword evidence="1" id="KW-0812">Transmembrane</keyword>
<reference evidence="3 4" key="1">
    <citation type="submission" date="2020-07" db="EMBL/GenBank/DDBJ databases">
        <title>Sequencing the genomes of 1000 actinobacteria strains.</title>
        <authorList>
            <person name="Klenk H.-P."/>
        </authorList>
    </citation>
    <scope>NUCLEOTIDE SEQUENCE [LARGE SCALE GENOMIC DNA]</scope>
    <source>
        <strain evidence="3 4">DSM 45278</strain>
    </source>
</reference>
<keyword evidence="1" id="KW-1133">Transmembrane helix</keyword>
<dbReference type="GO" id="GO:0008168">
    <property type="term" value="F:methyltransferase activity"/>
    <property type="evidence" value="ECO:0007669"/>
    <property type="project" value="UniProtKB-KW"/>
</dbReference>
<dbReference type="GO" id="GO:0032259">
    <property type="term" value="P:methylation"/>
    <property type="evidence" value="ECO:0007669"/>
    <property type="project" value="UniProtKB-KW"/>
</dbReference>
<feature type="transmembrane region" description="Helical" evidence="1">
    <location>
        <begin position="77"/>
        <end position="96"/>
    </location>
</feature>
<organism evidence="3 4">
    <name type="scientific">Nocardiopsis sinuspersici</name>
    <dbReference type="NCBI Taxonomy" id="501010"/>
    <lineage>
        <taxon>Bacteria</taxon>
        <taxon>Bacillati</taxon>
        <taxon>Actinomycetota</taxon>
        <taxon>Actinomycetes</taxon>
        <taxon>Streptosporangiales</taxon>
        <taxon>Nocardiopsidaceae</taxon>
        <taxon>Nocardiopsis</taxon>
    </lineage>
</organism>
<feature type="domain" description="DUF4395" evidence="2">
    <location>
        <begin position="3"/>
        <end position="132"/>
    </location>
</feature>
<dbReference type="RefSeq" id="WP_179809802.1">
    <property type="nucleotide sequence ID" value="NZ_JACCHL010000001.1"/>
</dbReference>
<gene>
    <name evidence="3" type="ORF">HNR06_001882</name>
</gene>
<dbReference type="Pfam" id="PF14340">
    <property type="entry name" value="DUF4395"/>
    <property type="match status" value="1"/>
</dbReference>
<comment type="caution">
    <text evidence="3">The sequence shown here is derived from an EMBL/GenBank/DDBJ whole genome shotgun (WGS) entry which is preliminary data.</text>
</comment>
<feature type="transmembrane region" description="Helical" evidence="1">
    <location>
        <begin position="34"/>
        <end position="57"/>
    </location>
</feature>
<sequence>MQVDPRGQRFAAALTTLVLATALATGNPWVLGFQALVFAAAVVMGVRRSPYGLLFAVAVRPRIGPASSSEDARPPRFAQGVGLLFAVLGLVGYLAGPEWLGIAATALALFAAFLNAVFGYCAGCETYLLGRRLLASARTA</sequence>
<keyword evidence="3" id="KW-0808">Transferase</keyword>